<protein>
    <recommendedName>
        <fullName evidence="4">Meiosis-specific nuclear structural protein 1</fullName>
    </recommendedName>
</protein>
<evidence type="ECO:0000256" key="8">
    <source>
        <dbReference type="ARBA" id="ARBA00023069"/>
    </source>
</evidence>
<comment type="subcellular location">
    <subcellularLocation>
        <location evidence="2">Cytoplasm</location>
        <location evidence="2">Cytoskeleton</location>
        <location evidence="2">Flagellum axoneme</location>
    </subcellularLocation>
    <subcellularLocation>
        <location evidence="1">Nucleus</location>
    </subcellularLocation>
</comment>
<evidence type="ECO:0000256" key="11">
    <source>
        <dbReference type="ARBA" id="ARBA00023254"/>
    </source>
</evidence>
<evidence type="ECO:0000259" key="15">
    <source>
        <dbReference type="Pfam" id="PF13868"/>
    </source>
</evidence>
<dbReference type="PANTHER" id="PTHR19265">
    <property type="entry name" value="MEIOSIS-SPECIFIC NUCLEAR STRUCTURAL PROTEIN 1"/>
    <property type="match status" value="1"/>
</dbReference>
<evidence type="ECO:0000256" key="13">
    <source>
        <dbReference type="ARBA" id="ARBA00046114"/>
    </source>
</evidence>
<feature type="domain" description="Trichohyalin-plectin-homology" evidence="15">
    <location>
        <begin position="89"/>
        <end position="440"/>
    </location>
</feature>
<organism evidence="16 17">
    <name type="scientific">Rhizophlyctis rosea</name>
    <dbReference type="NCBI Taxonomy" id="64517"/>
    <lineage>
        <taxon>Eukaryota</taxon>
        <taxon>Fungi</taxon>
        <taxon>Fungi incertae sedis</taxon>
        <taxon>Chytridiomycota</taxon>
        <taxon>Chytridiomycota incertae sedis</taxon>
        <taxon>Chytridiomycetes</taxon>
        <taxon>Rhizophlyctidales</taxon>
        <taxon>Rhizophlyctidaceae</taxon>
        <taxon>Rhizophlyctis</taxon>
    </lineage>
</organism>
<dbReference type="GO" id="GO:0005634">
    <property type="term" value="C:nucleus"/>
    <property type="evidence" value="ECO:0007669"/>
    <property type="project" value="UniProtKB-SubCell"/>
</dbReference>
<keyword evidence="10" id="KW-0539">Nucleus</keyword>
<evidence type="ECO:0000256" key="3">
    <source>
        <dbReference type="ARBA" id="ARBA00009158"/>
    </source>
</evidence>
<dbReference type="Proteomes" id="UP001212841">
    <property type="component" value="Unassembled WGS sequence"/>
</dbReference>
<sequence length="463" mass="56827">MAREALVKQLNNDAVFRKNLDSDDRVENKRRLRSLREREEEERRREELLEQASRRHIKQTQQAREESLVHQVEQIRLAQLRDEKMRQSIRESSTELRELEKKLNYAYMNKERALQKEQKKLVAEEEKAREAILISEMNARLALEHQTALQKERETYEKSLEYHQALHDQLAEAEARRQAEFEQFLREKQMVDEVVRKIFEEDARESRHRLEKQHETKQFIEDFMREREEWRQKERDRQEGETRKIEEYARMQREREEELAKVKRSVQSERDVIYDKLAAEVERQERQKAELEQLRIELYQEEQEEAARQRDRELLEARIRKRLELIDAYREQILEKRFRAMQEKEAEEEFRQKMLAQYQHETNLALLSDARRGQKQLEHRRAVDQLVEQRRQMMKEQLEREVAEGRYEEELQRYREEVVEVERQRMLREHVGGLVGFLPKGVLRDEKDLDLFDEEFRKKFGRG</sequence>
<feature type="coiled-coil region" evidence="14">
    <location>
        <begin position="25"/>
        <end position="55"/>
    </location>
</feature>
<evidence type="ECO:0000256" key="5">
    <source>
        <dbReference type="ARBA" id="ARBA00022490"/>
    </source>
</evidence>
<evidence type="ECO:0000256" key="10">
    <source>
        <dbReference type="ARBA" id="ARBA00023242"/>
    </source>
</evidence>
<dbReference type="InterPro" id="IPR026504">
    <property type="entry name" value="MNS1"/>
</dbReference>
<keyword evidence="9" id="KW-0206">Cytoskeleton</keyword>
<gene>
    <name evidence="16" type="primary">MNS1_1</name>
    <name evidence="16" type="ORF">HK097_008011</name>
</gene>
<evidence type="ECO:0000256" key="12">
    <source>
        <dbReference type="ARBA" id="ARBA00023273"/>
    </source>
</evidence>
<evidence type="ECO:0000313" key="17">
    <source>
        <dbReference type="Proteomes" id="UP001212841"/>
    </source>
</evidence>
<dbReference type="InterPro" id="IPR043597">
    <property type="entry name" value="TPH_dom"/>
</dbReference>
<comment type="caution">
    <text evidence="16">The sequence shown here is derived from an EMBL/GenBank/DDBJ whole genome shotgun (WGS) entry which is preliminary data.</text>
</comment>
<evidence type="ECO:0000256" key="2">
    <source>
        <dbReference type="ARBA" id="ARBA00004611"/>
    </source>
</evidence>
<evidence type="ECO:0000256" key="1">
    <source>
        <dbReference type="ARBA" id="ARBA00004123"/>
    </source>
</evidence>
<comment type="similarity">
    <text evidence="3">Belongs to the MNS1 family.</text>
</comment>
<dbReference type="GO" id="GO:0051321">
    <property type="term" value="P:meiotic cell cycle"/>
    <property type="evidence" value="ECO:0007669"/>
    <property type="project" value="UniProtKB-KW"/>
</dbReference>
<evidence type="ECO:0000313" key="16">
    <source>
        <dbReference type="EMBL" id="KAJ3051021.1"/>
    </source>
</evidence>
<dbReference type="PANTHER" id="PTHR19265:SF0">
    <property type="entry name" value="MEIOSIS-SPECIFIC NUCLEAR STRUCTURAL PROTEIN 1"/>
    <property type="match status" value="1"/>
</dbReference>
<keyword evidence="5" id="KW-0963">Cytoplasm</keyword>
<proteinExistence type="inferred from homology"/>
<evidence type="ECO:0000256" key="6">
    <source>
        <dbReference type="ARBA" id="ARBA00022846"/>
    </source>
</evidence>
<keyword evidence="17" id="KW-1185">Reference proteome</keyword>
<keyword evidence="8" id="KW-0969">Cilium</keyword>
<keyword evidence="7 14" id="KW-0175">Coiled coil</keyword>
<comment type="function">
    <text evidence="13">Microtubule inner protein (MIP) part of the dynein-decorated doublet microtubules (DMTs) in cilia axoneme, which is required for motile cilia beating. May play a role in the control of meiotic division and germ cell differentiation through regulation of pairing and recombination during meiosis. Required for sperm flagella assembly. May play a role in the assembly and function of the outer dynein arm-docking complex (ODA-DC). ODA-DC mediates outer dynein arms (ODA) binding onto the axonemal doublet microtubules.</text>
</comment>
<dbReference type="AlphaFoldDB" id="A0AAD5SCF5"/>
<evidence type="ECO:0000256" key="7">
    <source>
        <dbReference type="ARBA" id="ARBA00023054"/>
    </source>
</evidence>
<dbReference type="EMBL" id="JADGJD010000445">
    <property type="protein sequence ID" value="KAJ3051021.1"/>
    <property type="molecule type" value="Genomic_DNA"/>
</dbReference>
<keyword evidence="6" id="KW-0282">Flagellum</keyword>
<dbReference type="Pfam" id="PF13868">
    <property type="entry name" value="TPH"/>
    <property type="match status" value="1"/>
</dbReference>
<evidence type="ECO:0000256" key="14">
    <source>
        <dbReference type="SAM" id="Coils"/>
    </source>
</evidence>
<feature type="coiled-coil region" evidence="14">
    <location>
        <begin position="274"/>
        <end position="332"/>
    </location>
</feature>
<feature type="coiled-coil region" evidence="14">
    <location>
        <begin position="82"/>
        <end position="131"/>
    </location>
</feature>
<keyword evidence="12" id="KW-0966">Cell projection</keyword>
<name>A0AAD5SCF5_9FUNG</name>
<accession>A0AAD5SCF5</accession>
<reference evidence="16" key="1">
    <citation type="submission" date="2020-05" db="EMBL/GenBank/DDBJ databases">
        <title>Phylogenomic resolution of chytrid fungi.</title>
        <authorList>
            <person name="Stajich J.E."/>
            <person name="Amses K."/>
            <person name="Simmons R."/>
            <person name="Seto K."/>
            <person name="Myers J."/>
            <person name="Bonds A."/>
            <person name="Quandt C.A."/>
            <person name="Barry K."/>
            <person name="Liu P."/>
            <person name="Grigoriev I."/>
            <person name="Longcore J.E."/>
            <person name="James T.Y."/>
        </authorList>
    </citation>
    <scope>NUCLEOTIDE SEQUENCE</scope>
    <source>
        <strain evidence="16">JEL0318</strain>
    </source>
</reference>
<keyword evidence="11" id="KW-0469">Meiosis</keyword>
<evidence type="ECO:0000256" key="9">
    <source>
        <dbReference type="ARBA" id="ARBA00023212"/>
    </source>
</evidence>
<evidence type="ECO:0000256" key="4">
    <source>
        <dbReference type="ARBA" id="ARBA00014813"/>
    </source>
</evidence>